<dbReference type="PANTHER" id="PTHR19879:SF9">
    <property type="entry name" value="TRANSCRIPTION INITIATION FACTOR TFIID SUBUNIT 5"/>
    <property type="match status" value="1"/>
</dbReference>
<dbReference type="Gene3D" id="2.130.10.10">
    <property type="entry name" value="YVTN repeat-like/Quinoprotein amine dehydrogenase"/>
    <property type="match status" value="3"/>
</dbReference>
<feature type="chain" id="PRO_5047534826" description="WD40 repeat domain-containing protein" evidence="4">
    <location>
        <begin position="37"/>
        <end position="645"/>
    </location>
</feature>
<dbReference type="PROSITE" id="PS50082">
    <property type="entry name" value="WD_REPEATS_2"/>
    <property type="match status" value="1"/>
</dbReference>
<dbReference type="SUPFAM" id="SSF50969">
    <property type="entry name" value="YVTN repeat-like/Quinoprotein amine dehydrogenase"/>
    <property type="match status" value="1"/>
</dbReference>
<accession>A0ABU6JEJ4</accession>
<dbReference type="InterPro" id="IPR015943">
    <property type="entry name" value="WD40/YVTN_repeat-like_dom_sf"/>
</dbReference>
<dbReference type="InterPro" id="IPR019775">
    <property type="entry name" value="WD40_repeat_CS"/>
</dbReference>
<dbReference type="Proteomes" id="UP001352263">
    <property type="component" value="Unassembled WGS sequence"/>
</dbReference>
<evidence type="ECO:0000256" key="2">
    <source>
        <dbReference type="ARBA" id="ARBA00022737"/>
    </source>
</evidence>
<dbReference type="PANTHER" id="PTHR19879">
    <property type="entry name" value="TRANSCRIPTION INITIATION FACTOR TFIID"/>
    <property type="match status" value="1"/>
</dbReference>
<feature type="repeat" description="WD" evidence="3">
    <location>
        <begin position="71"/>
        <end position="112"/>
    </location>
</feature>
<keyword evidence="2" id="KW-0677">Repeat</keyword>
<reference evidence="5 6" key="1">
    <citation type="submission" date="2023-10" db="EMBL/GenBank/DDBJ databases">
        <title>Noviherbaspirillum sp. CPCC 100848 genome assembly.</title>
        <authorList>
            <person name="Li X.Y."/>
            <person name="Fang X.M."/>
        </authorList>
    </citation>
    <scope>NUCLEOTIDE SEQUENCE [LARGE SCALE GENOMIC DNA]</scope>
    <source>
        <strain evidence="5 6">CPCC 100848</strain>
    </source>
</reference>
<comment type="caution">
    <text evidence="5">The sequence shown here is derived from an EMBL/GenBank/DDBJ whole genome shotgun (WGS) entry which is preliminary data.</text>
</comment>
<sequence>MVHLNLFCSHARRISSRKAAAVLMMTAAFTAAGAVAASGRAPVSSITPLSPAIPNTGAAERLQGPVLTLDPGMHTAAIRQIAADAAERIIVTASDDKTARIWDIASGRLLKTLHLPVGPENIGRLYAAAVSPQGRLALAGTTAPPGGRHRIYFYDLGNMSFLKAVDARGGDIKSLQWSPDGMLLAAAYAGSSAFRVFDDQGDLVHEESLPADAWSITLSSNGLLALPVSNGTVRVYGIAGEVRLLATLRGTLPDPRGVQFSPDGDLLAVGYLSRKSAREVQVDVFDVTNQELAKSFVFDDVSHGNLRNVAWQRDGAALYAAGSGYRGRNDFVIKRISWPQGEISETRAAANSITDLLPLSDNRVLFSTVEPGWGVVRGAEAKMMAAPQSAQFLEADLLTISDDARTVAWRFAPGEAKYSFSMNRRDVTRGERDAKRVPKTVGRRIPVSVWENSFDLTVAGRPVAMAPTEISRAVAMLPDESAVLLATSRTLRRIEADGYERWRIPLATEARAVNVSADGRVLVVAMADGTLRWRRVQDGAMLMSLFATRDGRWVLWNEDGYFDAAKNADGLIGWTINRSDGEQTDYYPMSRYRDKFFRPEIFGRPLVQKPIGEGGGQAFMTVRALQSGTVPLAPLDLVSAGPRLP</sequence>
<evidence type="ECO:0000256" key="4">
    <source>
        <dbReference type="SAM" id="SignalP"/>
    </source>
</evidence>
<proteinExistence type="predicted"/>
<name>A0ABU6JEJ4_9BURK</name>
<dbReference type="SMART" id="SM00320">
    <property type="entry name" value="WD40"/>
    <property type="match status" value="4"/>
</dbReference>
<feature type="signal peptide" evidence="4">
    <location>
        <begin position="1"/>
        <end position="36"/>
    </location>
</feature>
<dbReference type="RefSeq" id="WP_326508770.1">
    <property type="nucleotide sequence ID" value="NZ_JAWIIV010000025.1"/>
</dbReference>
<evidence type="ECO:0000256" key="1">
    <source>
        <dbReference type="ARBA" id="ARBA00022574"/>
    </source>
</evidence>
<dbReference type="SUPFAM" id="SSF101908">
    <property type="entry name" value="Putative isomerase YbhE"/>
    <property type="match status" value="1"/>
</dbReference>
<evidence type="ECO:0000313" key="6">
    <source>
        <dbReference type="Proteomes" id="UP001352263"/>
    </source>
</evidence>
<dbReference type="EMBL" id="JAWIIV010000025">
    <property type="protein sequence ID" value="MEC4722090.1"/>
    <property type="molecule type" value="Genomic_DNA"/>
</dbReference>
<dbReference type="InterPro" id="IPR001680">
    <property type="entry name" value="WD40_rpt"/>
</dbReference>
<dbReference type="InterPro" id="IPR011044">
    <property type="entry name" value="Quino_amine_DH_bsu"/>
</dbReference>
<keyword evidence="6" id="KW-1185">Reference proteome</keyword>
<keyword evidence="4" id="KW-0732">Signal</keyword>
<gene>
    <name evidence="5" type="ORF">RY831_23250</name>
</gene>
<evidence type="ECO:0000256" key="3">
    <source>
        <dbReference type="PROSITE-ProRule" id="PRU00221"/>
    </source>
</evidence>
<evidence type="ECO:0000313" key="5">
    <source>
        <dbReference type="EMBL" id="MEC4722090.1"/>
    </source>
</evidence>
<keyword evidence="1 3" id="KW-0853">WD repeat</keyword>
<evidence type="ECO:0008006" key="7">
    <source>
        <dbReference type="Google" id="ProtNLM"/>
    </source>
</evidence>
<protein>
    <recommendedName>
        <fullName evidence="7">WD40 repeat domain-containing protein</fullName>
    </recommendedName>
</protein>
<dbReference type="Pfam" id="PF00400">
    <property type="entry name" value="WD40"/>
    <property type="match status" value="1"/>
</dbReference>
<dbReference type="PROSITE" id="PS50294">
    <property type="entry name" value="WD_REPEATS_REGION"/>
    <property type="match status" value="1"/>
</dbReference>
<organism evidence="5 6">
    <name type="scientific">Noviherbaspirillum album</name>
    <dbReference type="NCBI Taxonomy" id="3080276"/>
    <lineage>
        <taxon>Bacteria</taxon>
        <taxon>Pseudomonadati</taxon>
        <taxon>Pseudomonadota</taxon>
        <taxon>Betaproteobacteria</taxon>
        <taxon>Burkholderiales</taxon>
        <taxon>Oxalobacteraceae</taxon>
        <taxon>Noviherbaspirillum</taxon>
    </lineage>
</organism>
<dbReference type="PROSITE" id="PS00678">
    <property type="entry name" value="WD_REPEATS_1"/>
    <property type="match status" value="1"/>
</dbReference>